<evidence type="ECO:0000256" key="1">
    <source>
        <dbReference type="SAM" id="MobiDB-lite"/>
    </source>
</evidence>
<reference evidence="2 3" key="1">
    <citation type="submission" date="2020-08" db="EMBL/GenBank/DDBJ databases">
        <title>Genomic Encyclopedia of Type Strains, Phase III (KMG-III): the genomes of soil and plant-associated and newly described type strains.</title>
        <authorList>
            <person name="Whitman W."/>
        </authorList>
    </citation>
    <scope>NUCLEOTIDE SEQUENCE [LARGE SCALE GENOMIC DNA]</scope>
    <source>
        <strain evidence="2 3">CECT 4462</strain>
    </source>
</reference>
<dbReference type="GO" id="GO:0003677">
    <property type="term" value="F:DNA binding"/>
    <property type="evidence" value="ECO:0007669"/>
    <property type="project" value="UniProtKB-KW"/>
</dbReference>
<dbReference type="EMBL" id="JACHXI010000030">
    <property type="protein sequence ID" value="MBB3105246.1"/>
    <property type="molecule type" value="Genomic_DNA"/>
</dbReference>
<dbReference type="RefSeq" id="WP_183168112.1">
    <property type="nucleotide sequence ID" value="NZ_JACHXI010000030.1"/>
</dbReference>
<accession>A0A839T9W6</accession>
<organism evidence="2 3">
    <name type="scientific">Azomonas macrocytogenes</name>
    <name type="common">Azotobacter macrocytogenes</name>
    <dbReference type="NCBI Taxonomy" id="69962"/>
    <lineage>
        <taxon>Bacteria</taxon>
        <taxon>Pseudomonadati</taxon>
        <taxon>Pseudomonadota</taxon>
        <taxon>Gammaproteobacteria</taxon>
        <taxon>Pseudomonadales</taxon>
        <taxon>Pseudomonadaceae</taxon>
        <taxon>Azomonas</taxon>
    </lineage>
</organism>
<evidence type="ECO:0000313" key="2">
    <source>
        <dbReference type="EMBL" id="MBB3105246.1"/>
    </source>
</evidence>
<evidence type="ECO:0000313" key="3">
    <source>
        <dbReference type="Proteomes" id="UP000549250"/>
    </source>
</evidence>
<comment type="caution">
    <text evidence="2">The sequence shown here is derived from an EMBL/GenBank/DDBJ whole genome shotgun (WGS) entry which is preliminary data.</text>
</comment>
<feature type="region of interest" description="Disordered" evidence="1">
    <location>
        <begin position="104"/>
        <end position="126"/>
    </location>
</feature>
<name>A0A839T9W6_AZOMA</name>
<dbReference type="AlphaFoldDB" id="A0A839T9W6"/>
<dbReference type="Proteomes" id="UP000549250">
    <property type="component" value="Unassembled WGS sequence"/>
</dbReference>
<keyword evidence="3" id="KW-1185">Reference proteome</keyword>
<keyword evidence="2" id="KW-0238">DNA-binding</keyword>
<gene>
    <name evidence="2" type="ORF">FHR87_003681</name>
</gene>
<sequence>MATLIITREGQVTLGSDLFQHLGIQPGETIEVDKLPDGRLELKAARLHHTRSLAAREAALAQGWQTLRAREQEVLQTLAEMFARVHLAEQRATDAEARKQRAYGGFERLRRKQQREQNQNARLLAD</sequence>
<proteinExistence type="predicted"/>
<protein>
    <submittedName>
        <fullName evidence="2">Bifunctional DNA-binding transcriptional regulator/antitoxin component of YhaV-PrlF toxin-antitoxin module</fullName>
    </submittedName>
</protein>
<feature type="compositionally biased region" description="Polar residues" evidence="1">
    <location>
        <begin position="116"/>
        <end position="126"/>
    </location>
</feature>